<dbReference type="PROSITE" id="PS52016">
    <property type="entry name" value="TONB_DEPENDENT_REC_3"/>
    <property type="match status" value="1"/>
</dbReference>
<evidence type="ECO:0000313" key="16">
    <source>
        <dbReference type="Proteomes" id="UP000461162"/>
    </source>
</evidence>
<keyword evidence="5 11" id="KW-0812">Transmembrane</keyword>
<evidence type="ECO:0000259" key="13">
    <source>
        <dbReference type="Pfam" id="PF00593"/>
    </source>
</evidence>
<feature type="domain" description="TonB-dependent receptor plug" evidence="14">
    <location>
        <begin position="64"/>
        <end position="170"/>
    </location>
</feature>
<comment type="similarity">
    <text evidence="11 12">Belongs to the TonB-dependent receptor family.</text>
</comment>
<keyword evidence="8 12" id="KW-0798">TonB box</keyword>
<comment type="caution">
    <text evidence="15">The sequence shown here is derived from an EMBL/GenBank/DDBJ whole genome shotgun (WGS) entry which is preliminary data.</text>
</comment>
<evidence type="ECO:0000313" key="15">
    <source>
        <dbReference type="EMBL" id="MUM78475.1"/>
    </source>
</evidence>
<dbReference type="PANTHER" id="PTHR32552:SF81">
    <property type="entry name" value="TONB-DEPENDENT OUTER MEMBRANE RECEPTOR"/>
    <property type="match status" value="1"/>
</dbReference>
<keyword evidence="2 11" id="KW-0813">Transport</keyword>
<dbReference type="GO" id="GO:0006826">
    <property type="term" value="P:iron ion transport"/>
    <property type="evidence" value="ECO:0007669"/>
    <property type="project" value="UniProtKB-KW"/>
</dbReference>
<comment type="subcellular location">
    <subcellularLocation>
        <location evidence="1 11">Cell outer membrane</location>
        <topology evidence="1 11">Multi-pass membrane protein</topology>
    </subcellularLocation>
</comment>
<dbReference type="Gene3D" id="2.40.170.20">
    <property type="entry name" value="TonB-dependent receptor, beta-barrel domain"/>
    <property type="match status" value="1"/>
</dbReference>
<dbReference type="AlphaFoldDB" id="A0A7K1KQU9"/>
<keyword evidence="3 11" id="KW-1134">Transmembrane beta strand</keyword>
<keyword evidence="7" id="KW-0406">Ion transport</keyword>
<sequence length="695" mass="77706">MLKLTEVIMSISQSKVLFVSFALFATLLVAPFLASKATADEESQSKDFMLPTVEVTAEKREMDAQKTPMTMDVITAQDIEDAGIKTIDDVFKRIPNLVVSTQFLGGAAFMTYRGVHSSVSTETNPIVFYVDDVPMESFQAIDVNLANIERIEILKGAQGVIYGKNAFAGIIRIITKKPSNELTGKTFAGADIRGGYDAGGTVSGPIVEDRLLYSLTLSHEYDKGYLRTEGDTKRENKWNNRAKGQLLFTPSDKSNVALHFDYARMDMNRPQYGVSEATVTMNSLASDSDKENTKALNLALNGNFVLDDFTFDTITTQRFENNKYTVDYQPINGMGESGRANDRSEITQEFRISSNDDAEGLRWLTGIYGSYTDWHMYDGYFDMGFAYEEGTARIYSTEVAPFGQVQYPFADAWTLTAGLRWFTLHREARLNHEIAAMGVDVHIKPEGTWSELLPRINLSYDIDDDKMLYAGVSRSAIPGGFNYLPFSPTEKVKYDTQTAWNYEMGAKTQWLDDTLRINPVVFYSKYYDVQELLWNGVGFSASNPGKEATAYGVELDMVYLVTPEIQADANMGYTKAKYDKYDSSSGGTSGVGKRMVMSPEYTGRVGLQYRGASGFFARGDVNYVSSIYWDGANTYKRDPVTTVDARVGWESESFDVYVYGKNILGARYLGYFSTGNKLAFTADPGTYGFEFAYRF</sequence>
<evidence type="ECO:0000256" key="1">
    <source>
        <dbReference type="ARBA" id="ARBA00004571"/>
    </source>
</evidence>
<feature type="domain" description="TonB-dependent receptor-like beta-barrel" evidence="13">
    <location>
        <begin position="281"/>
        <end position="663"/>
    </location>
</feature>
<dbReference type="InterPro" id="IPR012910">
    <property type="entry name" value="Plug_dom"/>
</dbReference>
<dbReference type="RefSeq" id="WP_155935251.1">
    <property type="nucleotide sequence ID" value="NZ_WODC01000009.1"/>
</dbReference>
<evidence type="ECO:0000256" key="7">
    <source>
        <dbReference type="ARBA" id="ARBA00023065"/>
    </source>
</evidence>
<accession>A0A7K1KQU9</accession>
<evidence type="ECO:0000256" key="3">
    <source>
        <dbReference type="ARBA" id="ARBA00022452"/>
    </source>
</evidence>
<organism evidence="15 16">
    <name type="scientific">Pseudodesulfovibrio alkaliphilus</name>
    <dbReference type="NCBI Taxonomy" id="2661613"/>
    <lineage>
        <taxon>Bacteria</taxon>
        <taxon>Pseudomonadati</taxon>
        <taxon>Thermodesulfobacteriota</taxon>
        <taxon>Desulfovibrionia</taxon>
        <taxon>Desulfovibrionales</taxon>
        <taxon>Desulfovibrionaceae</taxon>
    </lineage>
</organism>
<name>A0A7K1KQU9_9BACT</name>
<evidence type="ECO:0000256" key="4">
    <source>
        <dbReference type="ARBA" id="ARBA00022496"/>
    </source>
</evidence>
<dbReference type="PANTHER" id="PTHR32552">
    <property type="entry name" value="FERRICHROME IRON RECEPTOR-RELATED"/>
    <property type="match status" value="1"/>
</dbReference>
<protein>
    <submittedName>
        <fullName evidence="15">TonB-dependent receptor plug domain-containing protein</fullName>
    </submittedName>
</protein>
<proteinExistence type="inferred from homology"/>
<evidence type="ECO:0000256" key="11">
    <source>
        <dbReference type="PROSITE-ProRule" id="PRU01360"/>
    </source>
</evidence>
<dbReference type="InterPro" id="IPR000531">
    <property type="entry name" value="Beta-barrel_TonB"/>
</dbReference>
<keyword evidence="6" id="KW-0408">Iron</keyword>
<gene>
    <name evidence="15" type="ORF">GKC30_12600</name>
</gene>
<evidence type="ECO:0000259" key="14">
    <source>
        <dbReference type="Pfam" id="PF07715"/>
    </source>
</evidence>
<evidence type="ECO:0000256" key="6">
    <source>
        <dbReference type="ARBA" id="ARBA00023004"/>
    </source>
</evidence>
<dbReference type="GO" id="GO:0009279">
    <property type="term" value="C:cell outer membrane"/>
    <property type="evidence" value="ECO:0007669"/>
    <property type="project" value="UniProtKB-SubCell"/>
</dbReference>
<keyword evidence="9 11" id="KW-0472">Membrane</keyword>
<dbReference type="SUPFAM" id="SSF56935">
    <property type="entry name" value="Porins"/>
    <property type="match status" value="1"/>
</dbReference>
<dbReference type="Proteomes" id="UP000461162">
    <property type="component" value="Unassembled WGS sequence"/>
</dbReference>
<evidence type="ECO:0000256" key="12">
    <source>
        <dbReference type="RuleBase" id="RU003357"/>
    </source>
</evidence>
<evidence type="ECO:0000256" key="5">
    <source>
        <dbReference type="ARBA" id="ARBA00022692"/>
    </source>
</evidence>
<dbReference type="Pfam" id="PF00593">
    <property type="entry name" value="TonB_dep_Rec_b-barrel"/>
    <property type="match status" value="1"/>
</dbReference>
<dbReference type="EMBL" id="WODC01000009">
    <property type="protein sequence ID" value="MUM78475.1"/>
    <property type="molecule type" value="Genomic_DNA"/>
</dbReference>
<reference evidence="15 16" key="1">
    <citation type="submission" date="2019-11" db="EMBL/GenBank/DDBJ databases">
        <title>Pseudodesulfovibrio alkaliphilus, sp. nov., an alkaliphilic sulfate-reducing bacteria from mud volcano of Taman peninsula, Russia.</title>
        <authorList>
            <person name="Frolova A."/>
            <person name="Merkel A.Y."/>
            <person name="Slobodkin A.I."/>
        </authorList>
    </citation>
    <scope>NUCLEOTIDE SEQUENCE [LARGE SCALE GENOMIC DNA]</scope>
    <source>
        <strain evidence="15 16">F-1</strain>
    </source>
</reference>
<evidence type="ECO:0000256" key="8">
    <source>
        <dbReference type="ARBA" id="ARBA00023077"/>
    </source>
</evidence>
<dbReference type="InterPro" id="IPR036942">
    <property type="entry name" value="Beta-barrel_TonB_sf"/>
</dbReference>
<keyword evidence="10 11" id="KW-0998">Cell outer membrane</keyword>
<keyword evidence="15" id="KW-0675">Receptor</keyword>
<dbReference type="Pfam" id="PF07715">
    <property type="entry name" value="Plug"/>
    <property type="match status" value="1"/>
</dbReference>
<evidence type="ECO:0000256" key="10">
    <source>
        <dbReference type="ARBA" id="ARBA00023237"/>
    </source>
</evidence>
<evidence type="ECO:0000256" key="2">
    <source>
        <dbReference type="ARBA" id="ARBA00022448"/>
    </source>
</evidence>
<dbReference type="InterPro" id="IPR039426">
    <property type="entry name" value="TonB-dep_rcpt-like"/>
</dbReference>
<evidence type="ECO:0000256" key="9">
    <source>
        <dbReference type="ARBA" id="ARBA00023136"/>
    </source>
</evidence>
<keyword evidence="16" id="KW-1185">Reference proteome</keyword>
<keyword evidence="4" id="KW-0410">Iron transport</keyword>